<accession>A0A174F7T0</accession>
<dbReference type="GeneID" id="97328848"/>
<reference evidence="3 5" key="2">
    <citation type="journal article" date="2019" name="Science, e1252229">
        <title>Invertible promoters mediate bacterial phase variation, antibiotic resistance, and host adaptation in the gut.</title>
        <authorList>
            <person name="Jiang X."/>
            <person name="Hall A.B."/>
            <person name="Arthur T.D."/>
            <person name="Plichta D.R."/>
            <person name="Covington C.T."/>
            <person name="Poyet M."/>
            <person name="Crothers J."/>
            <person name="Moses P.L."/>
            <person name="Tolonen A.C."/>
            <person name="Vlamakis H."/>
            <person name="Alm E.J."/>
            <person name="Xavier R.J."/>
        </authorList>
    </citation>
    <scope>NUCLEOTIDE SEQUENCE [LARGE SCALE GENOMIC DNA]</scope>
    <source>
        <strain evidence="5">aa_0143</strain>
        <strain evidence="3">Aa_0143</strain>
    </source>
</reference>
<evidence type="ECO:0000313" key="3">
    <source>
        <dbReference type="EMBL" id="RYS77013.1"/>
    </source>
</evidence>
<dbReference type="EMBL" id="CYZO01000053">
    <property type="protein sequence ID" value="CUO45771.1"/>
    <property type="molecule type" value="Genomic_DNA"/>
</dbReference>
<dbReference type="Proteomes" id="UP000095787">
    <property type="component" value="Unassembled WGS sequence"/>
</dbReference>
<sequence length="416" mass="48683">MIENGMRYLRGYVKIQIQGYSPERFLNLCSYHHILIWGLAYEDHCYELCMSVRDFKRIRPFAKKTHTKVRVKEKYGFPFSLYNNRKRKLFFAGFIICIFLLQIYSMFIWDIHFTGNETRTDEALSSFLREKGVFAGMLKKEADCRKIVKEIRTQYDDVVWVSASLDGSRLKIQIKENEDSFEKEEKKKDENAVDLVASSDGVITKIVTRTGTPQVHVGDTVKKGDILVSGRVEIVNDSKEVIGYKYCHADADIFADTQMEYEDELSASYEEKVYDKKEKHRFYVKVKDTRVSFGSVKMKPNRCEFISKEYGVKAGKNFYLPFSYGMETVRSYHLREKIYTKEEMRAVLSKDFERFCKDLQKKGIQIRENSVKIHLYEKSAKAMGTLFLNERITQEADTEIITIERKETDESVGTDD</sequence>
<evidence type="ECO:0000313" key="5">
    <source>
        <dbReference type="Proteomes" id="UP000292665"/>
    </source>
</evidence>
<protein>
    <submittedName>
        <fullName evidence="2">Sporulation protein YqfD</fullName>
    </submittedName>
    <submittedName>
        <fullName evidence="3">Stage IV sporulation protein</fullName>
    </submittedName>
</protein>
<dbReference type="InterPro" id="IPR010690">
    <property type="entry name" value="YqfD"/>
</dbReference>
<evidence type="ECO:0000256" key="1">
    <source>
        <dbReference type="SAM" id="Phobius"/>
    </source>
</evidence>
<evidence type="ECO:0000313" key="2">
    <source>
        <dbReference type="EMBL" id="CUO45771.1"/>
    </source>
</evidence>
<keyword evidence="1" id="KW-0472">Membrane</keyword>
<feature type="transmembrane region" description="Helical" evidence="1">
    <location>
        <begin position="89"/>
        <end position="109"/>
    </location>
</feature>
<dbReference type="Pfam" id="PF06898">
    <property type="entry name" value="YqfD"/>
    <property type="match status" value="1"/>
</dbReference>
<name>A0A174F7T0_9FIRM</name>
<reference evidence="2 4" key="1">
    <citation type="submission" date="2015-09" db="EMBL/GenBank/DDBJ databases">
        <authorList>
            <consortium name="Pathogen Informatics"/>
        </authorList>
    </citation>
    <scope>NUCLEOTIDE SEQUENCE [LARGE SCALE GENOMIC DNA]</scope>
    <source>
        <strain evidence="2 4">2789STDY5834841</strain>
    </source>
</reference>
<evidence type="ECO:0000313" key="4">
    <source>
        <dbReference type="Proteomes" id="UP000095787"/>
    </source>
</evidence>
<proteinExistence type="predicted"/>
<dbReference type="RefSeq" id="WP_009319801.1">
    <property type="nucleotide sequence ID" value="NZ_AP028249.1"/>
</dbReference>
<organism evidence="2 4">
    <name type="scientific">[Ruminococcus] torques</name>
    <dbReference type="NCBI Taxonomy" id="33039"/>
    <lineage>
        <taxon>Bacteria</taxon>
        <taxon>Bacillati</taxon>
        <taxon>Bacillota</taxon>
        <taxon>Clostridia</taxon>
        <taxon>Lachnospirales</taxon>
        <taxon>Lachnospiraceae</taxon>
        <taxon>Mediterraneibacter</taxon>
    </lineage>
</organism>
<gene>
    <name evidence="3" type="ORF">EAI93_12725</name>
    <name evidence="2" type="ORF">ERS852456_02620</name>
</gene>
<dbReference type="EMBL" id="RCYR01000038">
    <property type="protein sequence ID" value="RYS77013.1"/>
    <property type="molecule type" value="Genomic_DNA"/>
</dbReference>
<dbReference type="Proteomes" id="UP000292665">
    <property type="component" value="Unassembled WGS sequence"/>
</dbReference>
<dbReference type="AlphaFoldDB" id="A0A174F7T0"/>
<keyword evidence="1" id="KW-1133">Transmembrane helix</keyword>
<keyword evidence="1" id="KW-0812">Transmembrane</keyword>